<sequence length="249" mass="28039">MASDPTKLFSNYNTPWTAYRDISGQQQDYLRCFEKHAADLDLQDTLTCLSIGAGCGESDAFLISQQMPRLLRYIAVEPDKGNVQELVPRILEALPRGANAELYCASFDDAIDHIQGPVDVVLLFEVIYYISDYSALVKRLKRLLKTGSKIIVSMCNGDLYEPAGIQHLKTWSDLADVQVNMRDLYPSLKLKEITFHSDMHVSKVNVPSLQVLACTMDVDEDDVTAFKRAVKTNENGMLKYQVDMNIFTV</sequence>
<dbReference type="HOGENOM" id="CLU_077491_0_0_1"/>
<evidence type="ECO:0008006" key="4">
    <source>
        <dbReference type="Google" id="ProtNLM"/>
    </source>
</evidence>
<dbReference type="InterPro" id="IPR029063">
    <property type="entry name" value="SAM-dependent_MTases_sf"/>
</dbReference>
<evidence type="ECO:0000313" key="1">
    <source>
        <dbReference type="EMBL" id="ELT92159.1"/>
    </source>
</evidence>
<dbReference type="Pfam" id="PF13489">
    <property type="entry name" value="Methyltransf_23"/>
    <property type="match status" value="1"/>
</dbReference>
<keyword evidence="3" id="KW-1185">Reference proteome</keyword>
<proteinExistence type="predicted"/>
<dbReference type="Proteomes" id="UP000014760">
    <property type="component" value="Unassembled WGS sequence"/>
</dbReference>
<organism evidence="1">
    <name type="scientific">Capitella teleta</name>
    <name type="common">Polychaete worm</name>
    <dbReference type="NCBI Taxonomy" id="283909"/>
    <lineage>
        <taxon>Eukaryota</taxon>
        <taxon>Metazoa</taxon>
        <taxon>Spiralia</taxon>
        <taxon>Lophotrochozoa</taxon>
        <taxon>Annelida</taxon>
        <taxon>Polychaeta</taxon>
        <taxon>Sedentaria</taxon>
        <taxon>Scolecida</taxon>
        <taxon>Capitellidae</taxon>
        <taxon>Capitella</taxon>
    </lineage>
</organism>
<dbReference type="Gene3D" id="3.40.50.150">
    <property type="entry name" value="Vaccinia Virus protein VP39"/>
    <property type="match status" value="1"/>
</dbReference>
<name>R7TEK4_CAPTE</name>
<protein>
    <recommendedName>
        <fullName evidence="4">Methyltransferase type 11 domain-containing protein</fullName>
    </recommendedName>
</protein>
<reference evidence="1 3" key="2">
    <citation type="journal article" date="2013" name="Nature">
        <title>Insights into bilaterian evolution from three spiralian genomes.</title>
        <authorList>
            <person name="Simakov O."/>
            <person name="Marletaz F."/>
            <person name="Cho S.J."/>
            <person name="Edsinger-Gonzales E."/>
            <person name="Havlak P."/>
            <person name="Hellsten U."/>
            <person name="Kuo D.H."/>
            <person name="Larsson T."/>
            <person name="Lv J."/>
            <person name="Arendt D."/>
            <person name="Savage R."/>
            <person name="Osoegawa K."/>
            <person name="de Jong P."/>
            <person name="Grimwood J."/>
            <person name="Chapman J.A."/>
            <person name="Shapiro H."/>
            <person name="Aerts A."/>
            <person name="Otillar R.P."/>
            <person name="Terry A.Y."/>
            <person name="Boore J.L."/>
            <person name="Grigoriev I.V."/>
            <person name="Lindberg D.R."/>
            <person name="Seaver E.C."/>
            <person name="Weisblat D.A."/>
            <person name="Putnam N.H."/>
            <person name="Rokhsar D.S."/>
        </authorList>
    </citation>
    <scope>NUCLEOTIDE SEQUENCE</scope>
    <source>
        <strain evidence="1 3">I ESC-2004</strain>
    </source>
</reference>
<reference evidence="3" key="1">
    <citation type="submission" date="2012-12" db="EMBL/GenBank/DDBJ databases">
        <authorList>
            <person name="Hellsten U."/>
            <person name="Grimwood J."/>
            <person name="Chapman J.A."/>
            <person name="Shapiro H."/>
            <person name="Aerts A."/>
            <person name="Otillar R.P."/>
            <person name="Terry A.Y."/>
            <person name="Boore J.L."/>
            <person name="Simakov O."/>
            <person name="Marletaz F."/>
            <person name="Cho S.-J."/>
            <person name="Edsinger-Gonzales E."/>
            <person name="Havlak P."/>
            <person name="Kuo D.-H."/>
            <person name="Larsson T."/>
            <person name="Lv J."/>
            <person name="Arendt D."/>
            <person name="Savage R."/>
            <person name="Osoegawa K."/>
            <person name="de Jong P."/>
            <person name="Lindberg D.R."/>
            <person name="Seaver E.C."/>
            <person name="Weisblat D.A."/>
            <person name="Putnam N.H."/>
            <person name="Grigoriev I.V."/>
            <person name="Rokhsar D.S."/>
        </authorList>
    </citation>
    <scope>NUCLEOTIDE SEQUENCE</scope>
    <source>
        <strain evidence="3">I ESC-2004</strain>
    </source>
</reference>
<dbReference type="EnsemblMetazoa" id="CapteT215020">
    <property type="protein sequence ID" value="CapteP215020"/>
    <property type="gene ID" value="CapteG215020"/>
</dbReference>
<gene>
    <name evidence="1" type="ORF">CAPTEDRAFT_215020</name>
</gene>
<reference evidence="2" key="3">
    <citation type="submission" date="2015-06" db="UniProtKB">
        <authorList>
            <consortium name="EnsemblMetazoa"/>
        </authorList>
    </citation>
    <scope>IDENTIFICATION</scope>
</reference>
<dbReference type="EMBL" id="AMQN01002876">
    <property type="status" value="NOT_ANNOTATED_CDS"/>
    <property type="molecule type" value="Genomic_DNA"/>
</dbReference>
<evidence type="ECO:0000313" key="3">
    <source>
        <dbReference type="Proteomes" id="UP000014760"/>
    </source>
</evidence>
<dbReference type="AlphaFoldDB" id="R7TEK4"/>
<dbReference type="SUPFAM" id="SSF53335">
    <property type="entry name" value="S-adenosyl-L-methionine-dependent methyltransferases"/>
    <property type="match status" value="1"/>
</dbReference>
<accession>R7TEK4</accession>
<evidence type="ECO:0000313" key="2">
    <source>
        <dbReference type="EnsemblMetazoa" id="CapteP215020"/>
    </source>
</evidence>
<dbReference type="EMBL" id="KB310235">
    <property type="protein sequence ID" value="ELT92159.1"/>
    <property type="molecule type" value="Genomic_DNA"/>
</dbReference>
<dbReference type="CDD" id="cd02440">
    <property type="entry name" value="AdoMet_MTases"/>
    <property type="match status" value="1"/>
</dbReference>